<evidence type="ECO:0000313" key="2">
    <source>
        <dbReference type="Proteomes" id="UP000185596"/>
    </source>
</evidence>
<keyword evidence="2" id="KW-1185">Reference proteome</keyword>
<dbReference type="Proteomes" id="UP000185596">
    <property type="component" value="Unassembled WGS sequence"/>
</dbReference>
<proteinExistence type="predicted"/>
<organism evidence="1 2">
    <name type="scientific">Actinophytocola xanthii</name>
    <dbReference type="NCBI Taxonomy" id="1912961"/>
    <lineage>
        <taxon>Bacteria</taxon>
        <taxon>Bacillati</taxon>
        <taxon>Actinomycetota</taxon>
        <taxon>Actinomycetes</taxon>
        <taxon>Pseudonocardiales</taxon>
        <taxon>Pseudonocardiaceae</taxon>
    </lineage>
</organism>
<dbReference type="EMBL" id="MSIE01000060">
    <property type="protein sequence ID" value="OLF12547.1"/>
    <property type="molecule type" value="Genomic_DNA"/>
</dbReference>
<dbReference type="STRING" id="1912961.BU204_29010"/>
<sequence>MTGEFPARADRSGDGLFAGTVTVASTDRTVAGVTTPAAEVYVTAGGEVVAVPLAQDLVGRMIRLGPGERQVFPAAGSLRHCATGEALPAGRYEVFAVVVVNSGDGQAVVVGGPWPLEVG</sequence>
<dbReference type="AlphaFoldDB" id="A0A1Q8CDV4"/>
<accession>A0A1Q8CDV4</accession>
<protein>
    <submittedName>
        <fullName evidence="1">Uncharacterized protein</fullName>
    </submittedName>
</protein>
<comment type="caution">
    <text evidence="1">The sequence shown here is derived from an EMBL/GenBank/DDBJ whole genome shotgun (WGS) entry which is preliminary data.</text>
</comment>
<evidence type="ECO:0000313" key="1">
    <source>
        <dbReference type="EMBL" id="OLF12547.1"/>
    </source>
</evidence>
<name>A0A1Q8CDV4_9PSEU</name>
<reference evidence="1 2" key="1">
    <citation type="submission" date="2016-12" db="EMBL/GenBank/DDBJ databases">
        <title>The draft genome sequence of Actinophytocola sp. 11-183.</title>
        <authorList>
            <person name="Wang W."/>
            <person name="Yuan L."/>
        </authorList>
    </citation>
    <scope>NUCLEOTIDE SEQUENCE [LARGE SCALE GENOMIC DNA]</scope>
    <source>
        <strain evidence="1 2">11-183</strain>
    </source>
</reference>
<gene>
    <name evidence="1" type="ORF">BU204_29010</name>
</gene>